<evidence type="ECO:0000256" key="2">
    <source>
        <dbReference type="ARBA" id="ARBA00022630"/>
    </source>
</evidence>
<keyword evidence="2" id="KW-0285">Flavoprotein</keyword>
<dbReference type="AlphaFoldDB" id="A0A447N4Q6"/>
<dbReference type="InterPro" id="IPR008254">
    <property type="entry name" value="Flavodoxin/NO_synth"/>
</dbReference>
<dbReference type="InterPro" id="IPR001094">
    <property type="entry name" value="Flavdoxin-like"/>
</dbReference>
<dbReference type="Pfam" id="PF00258">
    <property type="entry name" value="Flavodoxin_1"/>
    <property type="match status" value="1"/>
</dbReference>
<dbReference type="EC" id="1.8.1.2" evidence="7"/>
<keyword evidence="7" id="KW-0560">Oxidoreductase</keyword>
<dbReference type="FunFam" id="3.40.50.360:FF:000018">
    <property type="entry name" value="Sulfite reductase [NADPH] flavoprotein alpha-component"/>
    <property type="match status" value="1"/>
</dbReference>
<dbReference type="EMBL" id="LR134140">
    <property type="protein sequence ID" value="VDZ98276.1"/>
    <property type="molecule type" value="Genomic_DNA"/>
</dbReference>
<evidence type="ECO:0000256" key="3">
    <source>
        <dbReference type="ARBA" id="ARBA00022643"/>
    </source>
</evidence>
<feature type="compositionally biased region" description="Basic and acidic residues" evidence="5">
    <location>
        <begin position="237"/>
        <end position="249"/>
    </location>
</feature>
<protein>
    <submittedName>
        <fullName evidence="7">Sulfite reductase subunit alpha</fullName>
        <ecNumber evidence="7">1.8.1.2</ecNumber>
    </submittedName>
</protein>
<dbReference type="GO" id="GO:0004783">
    <property type="term" value="F:sulfite reductase (NADPH) activity"/>
    <property type="evidence" value="ECO:0007669"/>
    <property type="project" value="UniProtKB-EC"/>
</dbReference>
<accession>A0A447N4Q6</accession>
<keyword evidence="4" id="KW-0249">Electron transport</keyword>
<sequence>MTTPAPLTGLLPLNPEQLARLQAATTDLTPEQLAWVSGYFWGVLNPRSGAVAVTPVPERKMPGVTLISASQTGNARRVAEALRDDLLAANLNVTLVNAGDYKFKQIASEKLLVIVTSTQGEGEPPEEAVALHKFLFSKKAPKLENTAFAVFSLGDTSYEFFCQSGKDFDSKLAELGGERLLDRVDADVEYQAAASEWRARVVDVLKSRAPVAAPFAIRRYWRGKRHPHQPLYQRRAAGRDPLRESENHRSQLGKRCASY</sequence>
<evidence type="ECO:0000256" key="4">
    <source>
        <dbReference type="ARBA" id="ARBA00022982"/>
    </source>
</evidence>
<dbReference type="GO" id="GO:0050660">
    <property type="term" value="F:flavin adenine dinucleotide binding"/>
    <property type="evidence" value="ECO:0007669"/>
    <property type="project" value="TreeGrafter"/>
</dbReference>
<dbReference type="PROSITE" id="PS50902">
    <property type="entry name" value="FLAVODOXIN_LIKE"/>
    <property type="match status" value="1"/>
</dbReference>
<evidence type="ECO:0000259" key="6">
    <source>
        <dbReference type="PROSITE" id="PS50902"/>
    </source>
</evidence>
<dbReference type="GO" id="GO:0010181">
    <property type="term" value="F:FMN binding"/>
    <property type="evidence" value="ECO:0007669"/>
    <property type="project" value="InterPro"/>
</dbReference>
<dbReference type="SUPFAM" id="SSF52218">
    <property type="entry name" value="Flavoproteins"/>
    <property type="match status" value="1"/>
</dbReference>
<dbReference type="Proteomes" id="UP000282086">
    <property type="component" value="Chromosome"/>
</dbReference>
<evidence type="ECO:0000256" key="5">
    <source>
        <dbReference type="SAM" id="MobiDB-lite"/>
    </source>
</evidence>
<dbReference type="InterPro" id="IPR029039">
    <property type="entry name" value="Flavoprotein-like_sf"/>
</dbReference>
<evidence type="ECO:0000313" key="7">
    <source>
        <dbReference type="EMBL" id="VDZ98276.1"/>
    </source>
</evidence>
<dbReference type="PRINTS" id="PR00369">
    <property type="entry name" value="FLAVODOXIN"/>
</dbReference>
<comment type="cofactor">
    <cofactor evidence="1">
        <name>FMN</name>
        <dbReference type="ChEBI" id="CHEBI:58210"/>
    </cofactor>
</comment>
<reference evidence="7 8" key="1">
    <citation type="submission" date="2018-12" db="EMBL/GenBank/DDBJ databases">
        <authorList>
            <consortium name="Pathogen Informatics"/>
        </authorList>
    </citation>
    <scope>NUCLEOTIDE SEQUENCE [LARGE SCALE GENOMIC DNA]</scope>
    <source>
        <strain evidence="7 8">NCTC129</strain>
    </source>
</reference>
<proteinExistence type="predicted"/>
<evidence type="ECO:0000313" key="8">
    <source>
        <dbReference type="Proteomes" id="UP000282086"/>
    </source>
</evidence>
<gene>
    <name evidence="7" type="primary">cysJ_1</name>
    <name evidence="7" type="ORF">NCTC129_04537</name>
</gene>
<feature type="domain" description="Flavodoxin-like" evidence="6">
    <location>
        <begin position="64"/>
        <end position="202"/>
    </location>
</feature>
<organism evidence="7 8">
    <name type="scientific">Salmonella enterica I</name>
    <dbReference type="NCBI Taxonomy" id="59201"/>
    <lineage>
        <taxon>Bacteria</taxon>
        <taxon>Pseudomonadati</taxon>
        <taxon>Pseudomonadota</taxon>
        <taxon>Gammaproteobacteria</taxon>
        <taxon>Enterobacterales</taxon>
        <taxon>Enterobacteriaceae</taxon>
        <taxon>Salmonella</taxon>
    </lineage>
</organism>
<keyword evidence="4" id="KW-0813">Transport</keyword>
<dbReference type="PANTHER" id="PTHR19384:SF128">
    <property type="entry name" value="NADPH OXIDOREDUCTASE A"/>
    <property type="match status" value="1"/>
</dbReference>
<feature type="region of interest" description="Disordered" evidence="5">
    <location>
        <begin position="230"/>
        <end position="259"/>
    </location>
</feature>
<dbReference type="PANTHER" id="PTHR19384">
    <property type="entry name" value="NITRIC OXIDE SYNTHASE-RELATED"/>
    <property type="match status" value="1"/>
</dbReference>
<dbReference type="GO" id="GO:0005829">
    <property type="term" value="C:cytosol"/>
    <property type="evidence" value="ECO:0007669"/>
    <property type="project" value="TreeGrafter"/>
</dbReference>
<evidence type="ECO:0000256" key="1">
    <source>
        <dbReference type="ARBA" id="ARBA00001917"/>
    </source>
</evidence>
<keyword evidence="3" id="KW-0288">FMN</keyword>
<dbReference type="Gene3D" id="3.40.50.360">
    <property type="match status" value="1"/>
</dbReference>
<name>A0A447N4Q6_SALET</name>